<feature type="domain" description="Mur ligase central" evidence="7">
    <location>
        <begin position="98"/>
        <end position="249"/>
    </location>
</feature>
<keyword evidence="4" id="KW-0547">Nucleotide-binding</keyword>
<dbReference type="InterPro" id="IPR036565">
    <property type="entry name" value="Mur-like_cat_sf"/>
</dbReference>
<evidence type="ECO:0000256" key="5">
    <source>
        <dbReference type="ARBA" id="ARBA00022840"/>
    </source>
</evidence>
<dbReference type="PANTHER" id="PTHR11136:SF0">
    <property type="entry name" value="DIHYDROFOLATE SYNTHETASE-RELATED"/>
    <property type="match status" value="1"/>
</dbReference>
<keyword evidence="9" id="KW-1185">Reference proteome</keyword>
<dbReference type="NCBIfam" id="TIGR01499">
    <property type="entry name" value="folC"/>
    <property type="match status" value="1"/>
</dbReference>
<comment type="caution">
    <text evidence="8">The sequence shown here is derived from an EMBL/GenBank/DDBJ whole genome shotgun (WGS) entry which is preliminary data.</text>
</comment>
<dbReference type="Pfam" id="PF08245">
    <property type="entry name" value="Mur_ligase_M"/>
    <property type="match status" value="1"/>
</dbReference>
<organism evidence="8 9">
    <name type="scientific">Turnera subulata</name>
    <dbReference type="NCBI Taxonomy" id="218843"/>
    <lineage>
        <taxon>Eukaryota</taxon>
        <taxon>Viridiplantae</taxon>
        <taxon>Streptophyta</taxon>
        <taxon>Embryophyta</taxon>
        <taxon>Tracheophyta</taxon>
        <taxon>Spermatophyta</taxon>
        <taxon>Magnoliopsida</taxon>
        <taxon>eudicotyledons</taxon>
        <taxon>Gunneridae</taxon>
        <taxon>Pentapetalae</taxon>
        <taxon>rosids</taxon>
        <taxon>fabids</taxon>
        <taxon>Malpighiales</taxon>
        <taxon>Passifloraceae</taxon>
        <taxon>Turnera</taxon>
    </lineage>
</organism>
<dbReference type="GO" id="GO:0005737">
    <property type="term" value="C:cytoplasm"/>
    <property type="evidence" value="ECO:0007669"/>
    <property type="project" value="TreeGrafter"/>
</dbReference>
<dbReference type="PROSITE" id="PS01011">
    <property type="entry name" value="FOLYLPOLYGLU_SYNT_1"/>
    <property type="match status" value="1"/>
</dbReference>
<comment type="similarity">
    <text evidence="1">Belongs to the folylpolyglutamate synthase family.</text>
</comment>
<reference evidence="8" key="1">
    <citation type="submission" date="2022-02" db="EMBL/GenBank/DDBJ databases">
        <authorList>
            <person name="Henning P.M."/>
            <person name="McCubbin A.G."/>
            <person name="Shore J.S."/>
        </authorList>
    </citation>
    <scope>NUCLEOTIDE SEQUENCE</scope>
    <source>
        <strain evidence="8">F60SS</strain>
        <tissue evidence="8">Leaves</tissue>
    </source>
</reference>
<keyword evidence="2" id="KW-0436">Ligase</keyword>
<keyword evidence="5" id="KW-0067">ATP-binding</keyword>
<name>A0A9Q0F8E2_9ROSI</name>
<reference evidence="8" key="2">
    <citation type="journal article" date="2023" name="Plants (Basel)">
        <title>Annotation of the Turnera subulata (Passifloraceae) Draft Genome Reveals the S-Locus Evolved after the Divergence of Turneroideae from Passifloroideae in a Stepwise Manner.</title>
        <authorList>
            <person name="Henning P.M."/>
            <person name="Roalson E.H."/>
            <person name="Mir W."/>
            <person name="McCubbin A.G."/>
            <person name="Shore J.S."/>
        </authorList>
    </citation>
    <scope>NUCLEOTIDE SEQUENCE</scope>
    <source>
        <strain evidence="8">F60SS</strain>
    </source>
</reference>
<dbReference type="InterPro" id="IPR036615">
    <property type="entry name" value="Mur_ligase_C_dom_sf"/>
</dbReference>
<sequence length="550" mass="59267">MGFLNLLNKCPPTLPWTKTLVRSGARAAVTNERFFSSYTEEPELKDFLGYLDSLKNYEKLGVPKDAGTDSDDGLDLGRMRRLMDRLGNPLSKFKAVHIAGTKGKGSTAAFLSSILRAEGYSVGCYTSPHITTIRERISLGTSGDPVSAKTLNGLFQRIRPKLDEAIQFENGCLTHFEILTATAFTLMAAEDVEIAVIEAGLGGARDATNIISSSELAVSVITTIGAEHLAALGGSLESIAMAKSGIIKHGRPLVLGGPFLPHIERILRDQAMSMCSPVVSACDAGIHGTTKSFHMLDGRPLQLCDIRINVERDIPMFMELSDLKLHMLGRHQLQNASTAVCTALSLRNEGWKISDGSIKAGLENTCMLGRSQFLSAKEVEALGLPGATVLLDGAHTKESAKALVDTIRMTFPSAPLGLVVSMASDKDHLAFAREFLSDRHIQLEAVFLTEADIAGGKSRTTSPVLLRDCWIQASKELGIDTLHDGASLHQKPFPGKEREDRIILAAEKSLEVSLRAVNEILRERAGAQSGVLVVTGSLHIVSLVLASLHK</sequence>
<evidence type="ECO:0000256" key="4">
    <source>
        <dbReference type="ARBA" id="ARBA00022741"/>
    </source>
</evidence>
<evidence type="ECO:0000256" key="2">
    <source>
        <dbReference type="ARBA" id="ARBA00022598"/>
    </source>
</evidence>
<gene>
    <name evidence="8" type="ORF">Tsubulata_027592</name>
</gene>
<evidence type="ECO:0000313" key="9">
    <source>
        <dbReference type="Proteomes" id="UP001141552"/>
    </source>
</evidence>
<dbReference type="InterPro" id="IPR018109">
    <property type="entry name" value="Folylpolyglutamate_synth_CS"/>
</dbReference>
<protein>
    <recommendedName>
        <fullName evidence="7">Mur ligase central domain-containing protein</fullName>
    </recommendedName>
</protein>
<evidence type="ECO:0000256" key="6">
    <source>
        <dbReference type="ARBA" id="ARBA00022842"/>
    </source>
</evidence>
<accession>A0A9Q0F8E2</accession>
<dbReference type="Gene3D" id="3.40.1190.10">
    <property type="entry name" value="Mur-like, catalytic domain"/>
    <property type="match status" value="1"/>
</dbReference>
<dbReference type="InterPro" id="IPR001645">
    <property type="entry name" value="Folylpolyglutamate_synth"/>
</dbReference>
<dbReference type="Gene3D" id="3.90.190.20">
    <property type="entry name" value="Mur ligase, C-terminal domain"/>
    <property type="match status" value="1"/>
</dbReference>
<dbReference type="Proteomes" id="UP001141552">
    <property type="component" value="Unassembled WGS sequence"/>
</dbReference>
<dbReference type="EMBL" id="JAKUCV010006766">
    <property type="protein sequence ID" value="KAJ4825999.1"/>
    <property type="molecule type" value="Genomic_DNA"/>
</dbReference>
<dbReference type="GO" id="GO:0046872">
    <property type="term" value="F:metal ion binding"/>
    <property type="evidence" value="ECO:0007669"/>
    <property type="project" value="UniProtKB-KW"/>
</dbReference>
<dbReference type="AlphaFoldDB" id="A0A9Q0F8E2"/>
<dbReference type="GO" id="GO:0005524">
    <property type="term" value="F:ATP binding"/>
    <property type="evidence" value="ECO:0007669"/>
    <property type="project" value="UniProtKB-KW"/>
</dbReference>
<proteinExistence type="inferred from homology"/>
<dbReference type="PANTHER" id="PTHR11136">
    <property type="entry name" value="FOLYLPOLYGLUTAMATE SYNTHASE-RELATED"/>
    <property type="match status" value="1"/>
</dbReference>
<dbReference type="OrthoDB" id="5212574at2759"/>
<evidence type="ECO:0000256" key="1">
    <source>
        <dbReference type="ARBA" id="ARBA00008276"/>
    </source>
</evidence>
<evidence type="ECO:0000259" key="7">
    <source>
        <dbReference type="Pfam" id="PF08245"/>
    </source>
</evidence>
<evidence type="ECO:0000313" key="8">
    <source>
        <dbReference type="EMBL" id="KAJ4825999.1"/>
    </source>
</evidence>
<dbReference type="PROSITE" id="PS01012">
    <property type="entry name" value="FOLYLPOLYGLU_SYNT_2"/>
    <property type="match status" value="1"/>
</dbReference>
<evidence type="ECO:0000256" key="3">
    <source>
        <dbReference type="ARBA" id="ARBA00022723"/>
    </source>
</evidence>
<dbReference type="GO" id="GO:0008841">
    <property type="term" value="F:dihydrofolate synthase activity"/>
    <property type="evidence" value="ECO:0007669"/>
    <property type="project" value="TreeGrafter"/>
</dbReference>
<dbReference type="InterPro" id="IPR013221">
    <property type="entry name" value="Mur_ligase_cen"/>
</dbReference>
<dbReference type="FunFam" id="3.40.1190.10:FF:000012">
    <property type="entry name" value="Dihydrofolate synthetase"/>
    <property type="match status" value="1"/>
</dbReference>
<dbReference type="SUPFAM" id="SSF53623">
    <property type="entry name" value="MurD-like peptide ligases, catalytic domain"/>
    <property type="match status" value="1"/>
</dbReference>
<dbReference type="GO" id="GO:0004326">
    <property type="term" value="F:tetrahydrofolylpolyglutamate synthase activity"/>
    <property type="evidence" value="ECO:0007669"/>
    <property type="project" value="InterPro"/>
</dbReference>
<dbReference type="SUPFAM" id="SSF53244">
    <property type="entry name" value="MurD-like peptide ligases, peptide-binding domain"/>
    <property type="match status" value="1"/>
</dbReference>
<keyword evidence="3" id="KW-0479">Metal-binding</keyword>
<keyword evidence="6" id="KW-0460">Magnesium</keyword>